<dbReference type="AlphaFoldDB" id="A0A6A6IYA2"/>
<feature type="signal peptide" evidence="2">
    <location>
        <begin position="1"/>
        <end position="19"/>
    </location>
</feature>
<dbReference type="InterPro" id="IPR056124">
    <property type="entry name" value="DUF7707"/>
</dbReference>
<feature type="chain" id="PRO_5025693958" description="DUF7707 domain-containing protein" evidence="2">
    <location>
        <begin position="20"/>
        <end position="202"/>
    </location>
</feature>
<evidence type="ECO:0000313" key="4">
    <source>
        <dbReference type="EMBL" id="KAF2255384.1"/>
    </source>
</evidence>
<dbReference type="PANTHER" id="PTHR38118:SF2">
    <property type="entry name" value="CDP-ALCOHOL PHOSPHATIDYLTRANSFERASE PROTEIN"/>
    <property type="match status" value="1"/>
</dbReference>
<gene>
    <name evidence="4" type="ORF">BU26DRAFT_154861</name>
</gene>
<name>A0A6A6IYA2_9PLEO</name>
<evidence type="ECO:0000256" key="2">
    <source>
        <dbReference type="SAM" id="SignalP"/>
    </source>
</evidence>
<feature type="domain" description="DUF7707" evidence="3">
    <location>
        <begin position="31"/>
        <end position="134"/>
    </location>
</feature>
<dbReference type="OrthoDB" id="2121879at2759"/>
<reference evidence="4" key="1">
    <citation type="journal article" date="2020" name="Stud. Mycol.">
        <title>101 Dothideomycetes genomes: a test case for predicting lifestyles and emergence of pathogens.</title>
        <authorList>
            <person name="Haridas S."/>
            <person name="Albert R."/>
            <person name="Binder M."/>
            <person name="Bloem J."/>
            <person name="Labutti K."/>
            <person name="Salamov A."/>
            <person name="Andreopoulos B."/>
            <person name="Baker S."/>
            <person name="Barry K."/>
            <person name="Bills G."/>
            <person name="Bluhm B."/>
            <person name="Cannon C."/>
            <person name="Castanera R."/>
            <person name="Culley D."/>
            <person name="Daum C."/>
            <person name="Ezra D."/>
            <person name="Gonzalez J."/>
            <person name="Henrissat B."/>
            <person name="Kuo A."/>
            <person name="Liang C."/>
            <person name="Lipzen A."/>
            <person name="Lutzoni F."/>
            <person name="Magnuson J."/>
            <person name="Mondo S."/>
            <person name="Nolan M."/>
            <person name="Ohm R."/>
            <person name="Pangilinan J."/>
            <person name="Park H.-J."/>
            <person name="Ramirez L."/>
            <person name="Alfaro M."/>
            <person name="Sun H."/>
            <person name="Tritt A."/>
            <person name="Yoshinaga Y."/>
            <person name="Zwiers L.-H."/>
            <person name="Turgeon B."/>
            <person name="Goodwin S."/>
            <person name="Spatafora J."/>
            <person name="Crous P."/>
            <person name="Grigoriev I."/>
        </authorList>
    </citation>
    <scope>NUCLEOTIDE SEQUENCE</scope>
    <source>
        <strain evidence="4">CBS 122368</strain>
    </source>
</reference>
<dbReference type="PANTHER" id="PTHR38118">
    <property type="entry name" value="ANCHORED CELL WALL PROTEIN 11-RELATED"/>
    <property type="match status" value="1"/>
</dbReference>
<protein>
    <recommendedName>
        <fullName evidence="3">DUF7707 domain-containing protein</fullName>
    </recommendedName>
</protein>
<keyword evidence="5" id="KW-1185">Reference proteome</keyword>
<dbReference type="GeneID" id="54573371"/>
<sequence>MLYTTVLVAAAAVFDFALAQNTTLPVQPCCNVSADAIPDDQKTDWCRAERNTCPQICGGQGQVASGGNDCNDDTLTFTCECKNGTSPDMSAYEQSVPGQMCRFWYSLCTNATVGNADQQFLCDTTRNERCGNLTTAEGEASSTASGGATSSPTGTGGSSASSTATGTGASQSTGAAAVLDVAREFGTPVLAGGLIALFGFAL</sequence>
<keyword evidence="2" id="KW-0732">Signal</keyword>
<proteinExistence type="predicted"/>
<evidence type="ECO:0000313" key="5">
    <source>
        <dbReference type="Proteomes" id="UP000800094"/>
    </source>
</evidence>
<dbReference type="EMBL" id="ML987190">
    <property type="protein sequence ID" value="KAF2255384.1"/>
    <property type="molecule type" value="Genomic_DNA"/>
</dbReference>
<accession>A0A6A6IYA2</accession>
<dbReference type="Pfam" id="PF24808">
    <property type="entry name" value="DUF7707"/>
    <property type="match status" value="1"/>
</dbReference>
<organism evidence="4 5">
    <name type="scientific">Trematosphaeria pertusa</name>
    <dbReference type="NCBI Taxonomy" id="390896"/>
    <lineage>
        <taxon>Eukaryota</taxon>
        <taxon>Fungi</taxon>
        <taxon>Dikarya</taxon>
        <taxon>Ascomycota</taxon>
        <taxon>Pezizomycotina</taxon>
        <taxon>Dothideomycetes</taxon>
        <taxon>Pleosporomycetidae</taxon>
        <taxon>Pleosporales</taxon>
        <taxon>Massarineae</taxon>
        <taxon>Trematosphaeriaceae</taxon>
        <taxon>Trematosphaeria</taxon>
    </lineage>
</organism>
<dbReference type="RefSeq" id="XP_033690388.1">
    <property type="nucleotide sequence ID" value="XM_033820041.1"/>
</dbReference>
<dbReference type="Proteomes" id="UP000800094">
    <property type="component" value="Unassembled WGS sequence"/>
</dbReference>
<evidence type="ECO:0000256" key="1">
    <source>
        <dbReference type="SAM" id="MobiDB-lite"/>
    </source>
</evidence>
<evidence type="ECO:0000259" key="3">
    <source>
        <dbReference type="Pfam" id="PF24808"/>
    </source>
</evidence>
<feature type="region of interest" description="Disordered" evidence="1">
    <location>
        <begin position="135"/>
        <end position="168"/>
    </location>
</feature>